<evidence type="ECO:0000313" key="2">
    <source>
        <dbReference type="Proteomes" id="UP000598820"/>
    </source>
</evidence>
<reference evidence="1" key="1">
    <citation type="submission" date="2020-09" db="EMBL/GenBank/DDBJ databases">
        <authorList>
            <person name="Kim M.K."/>
        </authorList>
    </citation>
    <scope>NUCLEOTIDE SEQUENCE</scope>
    <source>
        <strain evidence="1">BT702</strain>
    </source>
</reference>
<sequence>MNKKQAEQFNNMLSTLKKIAKDYQSPYVLSKNSQKLYGLDYEEALEMAYENIQGDAARAIQGVNPVTIEAA</sequence>
<dbReference type="RefSeq" id="WP_190885979.1">
    <property type="nucleotide sequence ID" value="NZ_JACWZY010000003.1"/>
</dbReference>
<proteinExistence type="predicted"/>
<organism evidence="1 2">
    <name type="scientific">Spirosoma profusum</name>
    <dbReference type="NCBI Taxonomy" id="2771354"/>
    <lineage>
        <taxon>Bacteria</taxon>
        <taxon>Pseudomonadati</taxon>
        <taxon>Bacteroidota</taxon>
        <taxon>Cytophagia</taxon>
        <taxon>Cytophagales</taxon>
        <taxon>Cytophagaceae</taxon>
        <taxon>Spirosoma</taxon>
    </lineage>
</organism>
<dbReference type="Proteomes" id="UP000598820">
    <property type="component" value="Unassembled WGS sequence"/>
</dbReference>
<comment type="caution">
    <text evidence="1">The sequence shown here is derived from an EMBL/GenBank/DDBJ whole genome shotgun (WGS) entry which is preliminary data.</text>
</comment>
<keyword evidence="2" id="KW-1185">Reference proteome</keyword>
<dbReference type="EMBL" id="JACWZY010000003">
    <property type="protein sequence ID" value="MBD2700127.1"/>
    <property type="molecule type" value="Genomic_DNA"/>
</dbReference>
<gene>
    <name evidence="1" type="ORF">IC229_05740</name>
</gene>
<dbReference type="AlphaFoldDB" id="A0A926XY16"/>
<name>A0A926XY16_9BACT</name>
<protein>
    <submittedName>
        <fullName evidence="1">Uncharacterized protein</fullName>
    </submittedName>
</protein>
<accession>A0A926XY16</accession>
<evidence type="ECO:0000313" key="1">
    <source>
        <dbReference type="EMBL" id="MBD2700127.1"/>
    </source>
</evidence>